<dbReference type="Proteomes" id="UP001500752">
    <property type="component" value="Unassembled WGS sequence"/>
</dbReference>
<dbReference type="PRINTS" id="PR00368">
    <property type="entry name" value="FADPNR"/>
</dbReference>
<comment type="caution">
    <text evidence="5">The sequence shown here is derived from an EMBL/GenBank/DDBJ whole genome shotgun (WGS) entry which is preliminary data.</text>
</comment>
<dbReference type="InterPro" id="IPR050097">
    <property type="entry name" value="Ferredoxin-NADP_redctase_2"/>
</dbReference>
<keyword evidence="2" id="KW-0560">Oxidoreductase</keyword>
<accession>A0ABP7DAM5</accession>
<feature type="domain" description="FAD/NAD(P)-binding" evidence="4">
    <location>
        <begin position="6"/>
        <end position="310"/>
    </location>
</feature>
<evidence type="ECO:0000256" key="1">
    <source>
        <dbReference type="ARBA" id="ARBA00022630"/>
    </source>
</evidence>
<proteinExistence type="predicted"/>
<dbReference type="Gene3D" id="3.50.50.60">
    <property type="entry name" value="FAD/NAD(P)-binding domain"/>
    <property type="match status" value="2"/>
</dbReference>
<dbReference type="SUPFAM" id="SSF51905">
    <property type="entry name" value="FAD/NAD(P)-binding domain"/>
    <property type="match status" value="1"/>
</dbReference>
<gene>
    <name evidence="5" type="ORF">GCM10023081_42660</name>
</gene>
<organism evidence="5 6">
    <name type="scientific">Arthrobacter ginkgonis</name>
    <dbReference type="NCBI Taxonomy" id="1630594"/>
    <lineage>
        <taxon>Bacteria</taxon>
        <taxon>Bacillati</taxon>
        <taxon>Actinomycetota</taxon>
        <taxon>Actinomycetes</taxon>
        <taxon>Micrococcales</taxon>
        <taxon>Micrococcaceae</taxon>
        <taxon>Arthrobacter</taxon>
    </lineage>
</organism>
<dbReference type="InterPro" id="IPR023753">
    <property type="entry name" value="FAD/NAD-binding_dom"/>
</dbReference>
<dbReference type="Pfam" id="PF07992">
    <property type="entry name" value="Pyr_redox_2"/>
    <property type="match status" value="1"/>
</dbReference>
<protein>
    <submittedName>
        <fullName evidence="5">NAD(P)/FAD-dependent oxidoreductase</fullName>
    </submittedName>
</protein>
<dbReference type="PRINTS" id="PR00469">
    <property type="entry name" value="PNDRDTASEII"/>
</dbReference>
<dbReference type="InterPro" id="IPR036188">
    <property type="entry name" value="FAD/NAD-bd_sf"/>
</dbReference>
<sequence>MTTTHHDVLIIGGGAAGLSAATTLARSLRDVLVVDAGEPRNAPAHAAHNLLGREGINPLELLAAGRAEAEAYGARIVRDRAVSINSVGSISGEASVGRGGSGFAVELGSGATATARRLLLATGLVDELPDVPGLREHWGSRVLHCPYCHGWEVRGRKIGVLASSPMAVHQALLFRQLSEDVTVFLHEQPGFGPEEAAQLEAIGVRIMPGRVVRVESGPEGTTPDAGQDADAAAETGLGVVLEDGARMDVDALAVGPRMVARGELYEQLGGTLSEHPMGLFIETGPMGKTPLDGVWAAGNANDLAAMVSVAGGAGTMAAAAINADLAGEDARAAALAMTRAVAASR</sequence>
<dbReference type="PANTHER" id="PTHR48105">
    <property type="entry name" value="THIOREDOXIN REDUCTASE 1-RELATED-RELATED"/>
    <property type="match status" value="1"/>
</dbReference>
<evidence type="ECO:0000259" key="4">
    <source>
        <dbReference type="Pfam" id="PF07992"/>
    </source>
</evidence>
<evidence type="ECO:0000313" key="6">
    <source>
        <dbReference type="Proteomes" id="UP001500752"/>
    </source>
</evidence>
<evidence type="ECO:0000313" key="5">
    <source>
        <dbReference type="EMBL" id="GAA3701691.1"/>
    </source>
</evidence>
<name>A0ABP7DAM5_9MICC</name>
<keyword evidence="6" id="KW-1185">Reference proteome</keyword>
<reference evidence="6" key="1">
    <citation type="journal article" date="2019" name="Int. J. Syst. Evol. Microbiol.">
        <title>The Global Catalogue of Microorganisms (GCM) 10K type strain sequencing project: providing services to taxonomists for standard genome sequencing and annotation.</title>
        <authorList>
            <consortium name="The Broad Institute Genomics Platform"/>
            <consortium name="The Broad Institute Genome Sequencing Center for Infectious Disease"/>
            <person name="Wu L."/>
            <person name="Ma J."/>
        </authorList>
    </citation>
    <scope>NUCLEOTIDE SEQUENCE [LARGE SCALE GENOMIC DNA]</scope>
    <source>
        <strain evidence="6">JCM 30742</strain>
    </source>
</reference>
<evidence type="ECO:0000256" key="3">
    <source>
        <dbReference type="ARBA" id="ARBA00048132"/>
    </source>
</evidence>
<keyword evidence="1" id="KW-0285">Flavoprotein</keyword>
<evidence type="ECO:0000256" key="2">
    <source>
        <dbReference type="ARBA" id="ARBA00023002"/>
    </source>
</evidence>
<comment type="catalytic activity">
    <reaction evidence="3">
        <text>[thioredoxin]-dithiol + NADP(+) = [thioredoxin]-disulfide + NADPH + H(+)</text>
        <dbReference type="Rhea" id="RHEA:20345"/>
        <dbReference type="Rhea" id="RHEA-COMP:10698"/>
        <dbReference type="Rhea" id="RHEA-COMP:10700"/>
        <dbReference type="ChEBI" id="CHEBI:15378"/>
        <dbReference type="ChEBI" id="CHEBI:29950"/>
        <dbReference type="ChEBI" id="CHEBI:50058"/>
        <dbReference type="ChEBI" id="CHEBI:57783"/>
        <dbReference type="ChEBI" id="CHEBI:58349"/>
        <dbReference type="EC" id="1.8.1.9"/>
    </reaction>
</comment>
<dbReference type="RefSeq" id="WP_345154091.1">
    <property type="nucleotide sequence ID" value="NZ_BAABEO010000034.1"/>
</dbReference>
<dbReference type="EMBL" id="BAABEO010000034">
    <property type="protein sequence ID" value="GAA3701691.1"/>
    <property type="molecule type" value="Genomic_DNA"/>
</dbReference>